<feature type="transmembrane region" description="Helical" evidence="1">
    <location>
        <begin position="31"/>
        <end position="48"/>
    </location>
</feature>
<evidence type="ECO:0008006" key="4">
    <source>
        <dbReference type="Google" id="ProtNLM"/>
    </source>
</evidence>
<evidence type="ECO:0000313" key="3">
    <source>
        <dbReference type="Proteomes" id="UP000230093"/>
    </source>
</evidence>
<dbReference type="InterPro" id="IPR007165">
    <property type="entry name" value="Phage_holin_4_2"/>
</dbReference>
<evidence type="ECO:0000256" key="1">
    <source>
        <dbReference type="SAM" id="Phobius"/>
    </source>
</evidence>
<feature type="transmembrane region" description="Helical" evidence="1">
    <location>
        <begin position="7"/>
        <end position="25"/>
    </location>
</feature>
<comment type="caution">
    <text evidence="2">The sequence shown here is derived from an EMBL/GenBank/DDBJ whole genome shotgun (WGS) entry which is preliminary data.</text>
</comment>
<reference evidence="3" key="1">
    <citation type="submission" date="2017-09" db="EMBL/GenBank/DDBJ databases">
        <title>Depth-based differentiation of microbial function through sediment-hosted aquifers and enrichment of novel symbionts in the deep terrestrial subsurface.</title>
        <authorList>
            <person name="Probst A.J."/>
            <person name="Ladd B."/>
            <person name="Jarett J.K."/>
            <person name="Geller-Mcgrath D.E."/>
            <person name="Sieber C.M.K."/>
            <person name="Emerson J.B."/>
            <person name="Anantharaman K."/>
            <person name="Thomas B.C."/>
            <person name="Malmstrom R."/>
            <person name="Stieglmeier M."/>
            <person name="Klingl A."/>
            <person name="Woyke T."/>
            <person name="Ryan C.M."/>
            <person name="Banfield J.F."/>
        </authorList>
    </citation>
    <scope>NUCLEOTIDE SEQUENCE [LARGE SCALE GENOMIC DNA]</scope>
</reference>
<feature type="transmembrane region" description="Helical" evidence="1">
    <location>
        <begin position="69"/>
        <end position="86"/>
    </location>
</feature>
<organism evidence="2 3">
    <name type="scientific">Candidatus Beckwithbacteria bacterium CG10_big_fil_rev_8_21_14_0_10_34_10</name>
    <dbReference type="NCBI Taxonomy" id="1974495"/>
    <lineage>
        <taxon>Bacteria</taxon>
        <taxon>Candidatus Beckwithiibacteriota</taxon>
    </lineage>
</organism>
<keyword evidence="1" id="KW-0812">Transmembrane</keyword>
<feature type="transmembrane region" description="Helical" evidence="1">
    <location>
        <begin position="106"/>
        <end position="124"/>
    </location>
</feature>
<sequence length="135" mass="15412">MKKILKTSFVNGVALSLVSWLFPGIKLSFDPAQFILVSILITLIIKLIKPIFNLAFLPINVLTLGLFRWVRLIFALGILIYLNLGVSLEEFFFPGLNFQGVVINPYHLSSFYSLILGAFFFDLARKVIFWIIKKN</sequence>
<evidence type="ECO:0000313" key="2">
    <source>
        <dbReference type="EMBL" id="PIS09638.1"/>
    </source>
</evidence>
<dbReference type="Proteomes" id="UP000230093">
    <property type="component" value="Unassembled WGS sequence"/>
</dbReference>
<keyword evidence="1" id="KW-1133">Transmembrane helix</keyword>
<dbReference type="AlphaFoldDB" id="A0A2H0WCI4"/>
<protein>
    <recommendedName>
        <fullName evidence="4">Phage holin family protein</fullName>
    </recommendedName>
</protein>
<name>A0A2H0WCI4_9BACT</name>
<dbReference type="Pfam" id="PF04020">
    <property type="entry name" value="Phage_holin_4_2"/>
    <property type="match status" value="1"/>
</dbReference>
<accession>A0A2H0WCI4</accession>
<gene>
    <name evidence="2" type="ORF">COT75_00340</name>
</gene>
<keyword evidence="1" id="KW-0472">Membrane</keyword>
<proteinExistence type="predicted"/>
<dbReference type="EMBL" id="PEZT01000001">
    <property type="protein sequence ID" value="PIS09638.1"/>
    <property type="molecule type" value="Genomic_DNA"/>
</dbReference>